<dbReference type="InterPro" id="IPR001789">
    <property type="entry name" value="Sig_transdc_resp-reg_receiver"/>
</dbReference>
<dbReference type="InterPro" id="IPR004358">
    <property type="entry name" value="Sig_transdc_His_kin-like_C"/>
</dbReference>
<dbReference type="InterPro" id="IPR003661">
    <property type="entry name" value="HisK_dim/P_dom"/>
</dbReference>
<dbReference type="InterPro" id="IPR005467">
    <property type="entry name" value="His_kinase_dom"/>
</dbReference>
<evidence type="ECO:0000259" key="7">
    <source>
        <dbReference type="PROSITE" id="PS50110"/>
    </source>
</evidence>
<protein>
    <recommendedName>
        <fullName evidence="2">histidine kinase</fullName>
        <ecNumber evidence="2">2.7.13.3</ecNumber>
    </recommendedName>
</protein>
<dbReference type="SMART" id="SM00448">
    <property type="entry name" value="REC"/>
    <property type="match status" value="1"/>
</dbReference>
<dbReference type="SUPFAM" id="SSF47384">
    <property type="entry name" value="Homodimeric domain of signal transducing histidine kinase"/>
    <property type="match status" value="1"/>
</dbReference>
<evidence type="ECO:0000256" key="3">
    <source>
        <dbReference type="ARBA" id="ARBA00022553"/>
    </source>
</evidence>
<dbReference type="SUPFAM" id="SSF55785">
    <property type="entry name" value="PYP-like sensor domain (PAS domain)"/>
    <property type="match status" value="2"/>
</dbReference>
<dbReference type="PROSITE" id="PS50109">
    <property type="entry name" value="HIS_KIN"/>
    <property type="match status" value="1"/>
</dbReference>
<dbReference type="Gene3D" id="1.10.287.130">
    <property type="match status" value="1"/>
</dbReference>
<dbReference type="PANTHER" id="PTHR45339">
    <property type="entry name" value="HYBRID SIGNAL TRANSDUCTION HISTIDINE KINASE J"/>
    <property type="match status" value="1"/>
</dbReference>
<dbReference type="Gene3D" id="3.30.450.20">
    <property type="entry name" value="PAS domain"/>
    <property type="match status" value="2"/>
</dbReference>
<keyword evidence="3 5" id="KW-0597">Phosphoprotein</keyword>
<dbReference type="InterPro" id="IPR035965">
    <property type="entry name" value="PAS-like_dom_sf"/>
</dbReference>
<dbReference type="Proteomes" id="UP000244441">
    <property type="component" value="Chromosome"/>
</dbReference>
<dbReference type="CDD" id="cd00130">
    <property type="entry name" value="PAS"/>
    <property type="match status" value="1"/>
</dbReference>
<dbReference type="Pfam" id="PF13426">
    <property type="entry name" value="PAS_9"/>
    <property type="match status" value="1"/>
</dbReference>
<keyword evidence="4" id="KW-0902">Two-component regulatory system</keyword>
<evidence type="ECO:0000256" key="4">
    <source>
        <dbReference type="ARBA" id="ARBA00023012"/>
    </source>
</evidence>
<dbReference type="PANTHER" id="PTHR45339:SF1">
    <property type="entry name" value="HYBRID SIGNAL TRANSDUCTION HISTIDINE KINASE J"/>
    <property type="match status" value="1"/>
</dbReference>
<dbReference type="AlphaFoldDB" id="A0A2S0VRZ8"/>
<evidence type="ECO:0000313" key="9">
    <source>
        <dbReference type="Proteomes" id="UP000244441"/>
    </source>
</evidence>
<dbReference type="InterPro" id="IPR003594">
    <property type="entry name" value="HATPase_dom"/>
</dbReference>
<dbReference type="NCBIfam" id="TIGR00229">
    <property type="entry name" value="sensory_box"/>
    <property type="match status" value="1"/>
</dbReference>
<dbReference type="InterPro" id="IPR036097">
    <property type="entry name" value="HisK_dim/P_sf"/>
</dbReference>
<dbReference type="PROSITE" id="PS50110">
    <property type="entry name" value="RESPONSE_REGULATORY"/>
    <property type="match status" value="1"/>
</dbReference>
<dbReference type="EC" id="2.7.13.3" evidence="2"/>
<feature type="domain" description="Histidine kinase" evidence="6">
    <location>
        <begin position="381"/>
        <end position="602"/>
    </location>
</feature>
<dbReference type="Pfam" id="PF00512">
    <property type="entry name" value="HisKA"/>
    <property type="match status" value="1"/>
</dbReference>
<dbReference type="Gene3D" id="3.30.565.10">
    <property type="entry name" value="Histidine kinase-like ATPase, C-terminal domain"/>
    <property type="match status" value="1"/>
</dbReference>
<dbReference type="RefSeq" id="WP_108603047.1">
    <property type="nucleotide sequence ID" value="NZ_CP026604.1"/>
</dbReference>
<keyword evidence="9" id="KW-1185">Reference proteome</keyword>
<evidence type="ECO:0000313" key="8">
    <source>
        <dbReference type="EMBL" id="AWB66995.1"/>
    </source>
</evidence>
<reference evidence="8 9" key="1">
    <citation type="submission" date="2018-01" db="EMBL/GenBank/DDBJ databases">
        <title>Genome sequence of a Cantenovulum-like bacteria.</title>
        <authorList>
            <person name="Tan W.R."/>
            <person name="Lau N.-S."/>
            <person name="Go F."/>
            <person name="Amirul A.-A.A."/>
        </authorList>
    </citation>
    <scope>NUCLEOTIDE SEQUENCE [LARGE SCALE GENOMIC DNA]</scope>
    <source>
        <strain evidence="8 9">CCB-QB4</strain>
    </source>
</reference>
<comment type="catalytic activity">
    <reaction evidence="1">
        <text>ATP + protein L-histidine = ADP + protein N-phospho-L-histidine.</text>
        <dbReference type="EC" id="2.7.13.3"/>
    </reaction>
</comment>
<evidence type="ECO:0000256" key="5">
    <source>
        <dbReference type="PROSITE-ProRule" id="PRU00169"/>
    </source>
</evidence>
<dbReference type="SMART" id="SM00388">
    <property type="entry name" value="HisKA"/>
    <property type="match status" value="1"/>
</dbReference>
<dbReference type="Pfam" id="PF00072">
    <property type="entry name" value="Response_reg"/>
    <property type="match status" value="1"/>
</dbReference>
<dbReference type="CDD" id="cd00082">
    <property type="entry name" value="HisKA"/>
    <property type="match status" value="1"/>
</dbReference>
<sequence>MDLNVLKQFRQAFAKTLATNAQLSVIQTIQAFVANWLTNAKLIDIHVVTVSQDYDVSVMDNGFDILINVEGGVCLSYTDYQLNLEQQAWMLSALADIYEASDNQQVNSEVSTYIPIETALIEVPDIVYSLRLVQDQLIYEQANSALANMLGVTIDEILGKTEQHFLIDELVEINLEHYWRVLNGESDVILEQEWQFKHQDGSRVLESRLAPKVNPQGETEGVLVISRDVSYRKRQFVVQQLVFDNSANGLLMLDKKGIFRANQQALNLLQLANEKSLIGQTLLNLSPEKQPDGQPSDKKLAIMEKLADMCGQHKFDWMFQSATGQAFPAEVNMHRVCEEQDSWWLITWHDISERKAKENRLREDRKQARAVAEAKSQFLANISHEIRTPLNAVIGLTQLCITESPTGKVGDYIDKIYSASQSLLSLINDVLDFSKIEAGKVVLENIEFSVTDMLQALTDIFLRSAREKGLDFVFDVSPDVPAFLRGDPVRIKQIFINLIGNAIKFTASGSVKVVLSMTTLEKQQWLLEAKVVDTGEGVSAEKQSALFDAFTQADSSTTRHHGGTGLGLAICKRLCEMMEGHISVSSEQDLGSEFHFNVRVSEAKRQEQQEANLAQTEQRVCLVADNSDESVWLQKWLTHQGTNLHIVAPDTSSLMVDDIIILPTPLLLTDYLFSFDNLFVCCYFDELPLLQANFGVHHKQVIEKPLLASQLVKRLAPTQLFVETKQLVQSQQPKPVFDGEKVLVVEDNQINQIVAVELLKQLNIQADVVDGAKPAYEALQDHNYSLIIMDIQMPEIDGYEATQYIREHISQQIPVIAMTANATDEDRQKSKQVGMNGYVTKPVDLKLLRDELSRFLLNKQTDEVKASHSQMSGLPKILPGLNAQRGLHQLSDSELAYVSGLKRFHRAYLNFAQQVIAWYHEGNVGLLENKLFEAHAAADTIGAEKLSAACEAWLHPQGRDHESIIHGFEAALSEVLNTIEFVLKQTEVERHQQALLTQTELGALIAKLVDNEFVDMELVRQISDKVPDKYRAKFDKAQKYIEDFDNQAAIDALNKLEQSMFSQ</sequence>
<name>A0A2S0VRZ8_9ALTE</name>
<dbReference type="PRINTS" id="PR00344">
    <property type="entry name" value="BCTRLSENSOR"/>
</dbReference>
<evidence type="ECO:0000256" key="2">
    <source>
        <dbReference type="ARBA" id="ARBA00012438"/>
    </source>
</evidence>
<dbReference type="Gene3D" id="3.40.50.2300">
    <property type="match status" value="1"/>
</dbReference>
<evidence type="ECO:0000259" key="6">
    <source>
        <dbReference type="PROSITE" id="PS50109"/>
    </source>
</evidence>
<dbReference type="FunFam" id="3.30.565.10:FF:000010">
    <property type="entry name" value="Sensor histidine kinase RcsC"/>
    <property type="match status" value="1"/>
</dbReference>
<dbReference type="InterPro" id="IPR000014">
    <property type="entry name" value="PAS"/>
</dbReference>
<gene>
    <name evidence="8" type="ORF">C2869_11350</name>
</gene>
<dbReference type="GO" id="GO:0000155">
    <property type="term" value="F:phosphorelay sensor kinase activity"/>
    <property type="evidence" value="ECO:0007669"/>
    <property type="project" value="InterPro"/>
</dbReference>
<dbReference type="SUPFAM" id="SSF55874">
    <property type="entry name" value="ATPase domain of HSP90 chaperone/DNA topoisomerase II/histidine kinase"/>
    <property type="match status" value="1"/>
</dbReference>
<dbReference type="EMBL" id="CP026604">
    <property type="protein sequence ID" value="AWB66995.1"/>
    <property type="molecule type" value="Genomic_DNA"/>
</dbReference>
<dbReference type="CDD" id="cd16922">
    <property type="entry name" value="HATPase_EvgS-ArcB-TorS-like"/>
    <property type="match status" value="1"/>
</dbReference>
<organism evidence="8 9">
    <name type="scientific">Saccharobesus litoralis</name>
    <dbReference type="NCBI Taxonomy" id="2172099"/>
    <lineage>
        <taxon>Bacteria</taxon>
        <taxon>Pseudomonadati</taxon>
        <taxon>Pseudomonadota</taxon>
        <taxon>Gammaproteobacteria</taxon>
        <taxon>Alteromonadales</taxon>
        <taxon>Alteromonadaceae</taxon>
        <taxon>Saccharobesus</taxon>
    </lineage>
</organism>
<dbReference type="InterPro" id="IPR011006">
    <property type="entry name" value="CheY-like_superfamily"/>
</dbReference>
<dbReference type="Pfam" id="PF08448">
    <property type="entry name" value="PAS_4"/>
    <property type="match status" value="1"/>
</dbReference>
<dbReference type="Pfam" id="PF02518">
    <property type="entry name" value="HATPase_c"/>
    <property type="match status" value="1"/>
</dbReference>
<dbReference type="KEGG" id="cate:C2869_11350"/>
<feature type="modified residue" description="4-aspartylphosphate" evidence="5">
    <location>
        <position position="790"/>
    </location>
</feature>
<feature type="domain" description="Response regulatory" evidence="7">
    <location>
        <begin position="741"/>
        <end position="856"/>
    </location>
</feature>
<dbReference type="InterPro" id="IPR036890">
    <property type="entry name" value="HATPase_C_sf"/>
</dbReference>
<dbReference type="OrthoDB" id="9810730at2"/>
<dbReference type="SUPFAM" id="SSF52172">
    <property type="entry name" value="CheY-like"/>
    <property type="match status" value="1"/>
</dbReference>
<dbReference type="CDD" id="cd17546">
    <property type="entry name" value="REC_hyHK_CKI1_RcsC-like"/>
    <property type="match status" value="1"/>
</dbReference>
<dbReference type="SMART" id="SM00387">
    <property type="entry name" value="HATPase_c"/>
    <property type="match status" value="1"/>
</dbReference>
<accession>A0A2S0VRZ8</accession>
<proteinExistence type="predicted"/>
<dbReference type="InterPro" id="IPR013656">
    <property type="entry name" value="PAS_4"/>
</dbReference>
<evidence type="ECO:0000256" key="1">
    <source>
        <dbReference type="ARBA" id="ARBA00000085"/>
    </source>
</evidence>